<dbReference type="InParanoid" id="M1DV46"/>
<accession>M1DV46</accession>
<proteinExistence type="predicted"/>
<protein>
    <submittedName>
        <fullName evidence="1">Uncharacterized protein</fullName>
    </submittedName>
</protein>
<dbReference type="Proteomes" id="UP000011115">
    <property type="component" value="Unassembled WGS sequence"/>
</dbReference>
<organism evidence="1 2">
    <name type="scientific">Solanum tuberosum</name>
    <name type="common">Potato</name>
    <dbReference type="NCBI Taxonomy" id="4113"/>
    <lineage>
        <taxon>Eukaryota</taxon>
        <taxon>Viridiplantae</taxon>
        <taxon>Streptophyta</taxon>
        <taxon>Embryophyta</taxon>
        <taxon>Tracheophyta</taxon>
        <taxon>Spermatophyta</taxon>
        <taxon>Magnoliopsida</taxon>
        <taxon>eudicotyledons</taxon>
        <taxon>Gunneridae</taxon>
        <taxon>Pentapetalae</taxon>
        <taxon>asterids</taxon>
        <taxon>lamiids</taxon>
        <taxon>Solanales</taxon>
        <taxon>Solanaceae</taxon>
        <taxon>Solanoideae</taxon>
        <taxon>Solaneae</taxon>
        <taxon>Solanum</taxon>
    </lineage>
</organism>
<reference evidence="2" key="1">
    <citation type="journal article" date="2011" name="Nature">
        <title>Genome sequence and analysis of the tuber crop potato.</title>
        <authorList>
            <consortium name="The Potato Genome Sequencing Consortium"/>
        </authorList>
    </citation>
    <scope>NUCLEOTIDE SEQUENCE [LARGE SCALE GENOMIC DNA]</scope>
    <source>
        <strain evidence="2">cv. DM1-3 516 R44</strain>
    </source>
</reference>
<dbReference type="PaxDb" id="4113-PGSC0003DMT400094898"/>
<dbReference type="HOGENOM" id="CLU_2125493_0_0_1"/>
<keyword evidence="2" id="KW-1185">Reference proteome</keyword>
<dbReference type="AlphaFoldDB" id="M1DV46"/>
<sequence>MECGLTNGPSCTTVVRRQKPNFWGPDLWTVDHRPWTAQWSVDRTVGLYFLSDVGGDKPQTTPMVRGSIHRPWVASIGWHLQLLKNVVLPLLKSGVLDSYGRSILWFWCGAGLLK</sequence>
<dbReference type="Gramene" id="PGSC0003DMT400094898">
    <property type="protein sequence ID" value="PGSC0003DMT400094898"/>
    <property type="gene ID" value="PGSC0003DMG400044469"/>
</dbReference>
<dbReference type="EnsemblPlants" id="PGSC0003DMT400094898">
    <property type="protein sequence ID" value="PGSC0003DMT400094898"/>
    <property type="gene ID" value="PGSC0003DMG400044469"/>
</dbReference>
<evidence type="ECO:0000313" key="2">
    <source>
        <dbReference type="Proteomes" id="UP000011115"/>
    </source>
</evidence>
<name>M1DV46_SOLTU</name>
<reference evidence="1" key="2">
    <citation type="submission" date="2015-06" db="UniProtKB">
        <authorList>
            <consortium name="EnsemblPlants"/>
        </authorList>
    </citation>
    <scope>IDENTIFICATION</scope>
    <source>
        <strain evidence="1">DM1-3 516 R44</strain>
    </source>
</reference>
<evidence type="ECO:0000313" key="1">
    <source>
        <dbReference type="EnsemblPlants" id="PGSC0003DMT400094898"/>
    </source>
</evidence>